<dbReference type="PIRSF" id="PIRSF005917">
    <property type="entry name" value="MTase_YraL"/>
    <property type="match status" value="1"/>
</dbReference>
<dbReference type="GO" id="GO:0032259">
    <property type="term" value="P:methylation"/>
    <property type="evidence" value="ECO:0007669"/>
    <property type="project" value="UniProtKB-KW"/>
</dbReference>
<gene>
    <name evidence="6 9" type="primary">rsmI</name>
    <name evidence="9" type="ORF">L3556_08855</name>
</gene>
<dbReference type="EMBL" id="JAKKUT010000002">
    <property type="protein sequence ID" value="MDG2991033.1"/>
    <property type="molecule type" value="Genomic_DNA"/>
</dbReference>
<dbReference type="SUPFAM" id="SSF53790">
    <property type="entry name" value="Tetrapyrrole methylase"/>
    <property type="match status" value="1"/>
</dbReference>
<dbReference type="Pfam" id="PF00590">
    <property type="entry name" value="TP_methylase"/>
    <property type="match status" value="1"/>
</dbReference>
<dbReference type="NCBIfam" id="TIGR00096">
    <property type="entry name" value="16S rRNA (cytidine(1402)-2'-O)-methyltransferase"/>
    <property type="match status" value="1"/>
</dbReference>
<keyword evidence="3 6" id="KW-0489">Methyltransferase</keyword>
<dbReference type="GO" id="GO:0008168">
    <property type="term" value="F:methyltransferase activity"/>
    <property type="evidence" value="ECO:0007669"/>
    <property type="project" value="UniProtKB-KW"/>
</dbReference>
<dbReference type="Proteomes" id="UP001154265">
    <property type="component" value="Unassembled WGS sequence"/>
</dbReference>
<evidence type="ECO:0000259" key="7">
    <source>
        <dbReference type="Pfam" id="PF00590"/>
    </source>
</evidence>
<comment type="catalytic activity">
    <reaction evidence="6">
        <text>cytidine(1402) in 16S rRNA + S-adenosyl-L-methionine = 2'-O-methylcytidine(1402) in 16S rRNA + S-adenosyl-L-homocysteine + H(+)</text>
        <dbReference type="Rhea" id="RHEA:42924"/>
        <dbReference type="Rhea" id="RHEA-COMP:10285"/>
        <dbReference type="Rhea" id="RHEA-COMP:10286"/>
        <dbReference type="ChEBI" id="CHEBI:15378"/>
        <dbReference type="ChEBI" id="CHEBI:57856"/>
        <dbReference type="ChEBI" id="CHEBI:59789"/>
        <dbReference type="ChEBI" id="CHEBI:74495"/>
        <dbReference type="ChEBI" id="CHEBI:82748"/>
        <dbReference type="EC" id="2.1.1.198"/>
    </reaction>
</comment>
<keyword evidence="5 6" id="KW-0949">S-adenosyl-L-methionine</keyword>
<evidence type="ECO:0000256" key="4">
    <source>
        <dbReference type="ARBA" id="ARBA00022679"/>
    </source>
</evidence>
<feature type="domain" description="Tetrapyrrole methylase" evidence="7">
    <location>
        <begin position="4"/>
        <end position="202"/>
    </location>
</feature>
<comment type="subcellular location">
    <subcellularLocation>
        <location evidence="6">Cytoplasm</location>
    </subcellularLocation>
</comment>
<dbReference type="InterPro" id="IPR035996">
    <property type="entry name" value="4pyrrol_Methylase_sf"/>
</dbReference>
<dbReference type="CDD" id="cd11648">
    <property type="entry name" value="RsmI"/>
    <property type="match status" value="1"/>
</dbReference>
<dbReference type="Gene3D" id="3.40.1010.10">
    <property type="entry name" value="Cobalt-precorrin-4 Transmethylase, Domain 1"/>
    <property type="match status" value="1"/>
</dbReference>
<reference evidence="9" key="2">
    <citation type="submission" date="2022-01" db="EMBL/GenBank/DDBJ databases">
        <authorList>
            <person name="Zivanovic Y."/>
            <person name="Moreira D."/>
            <person name="Lopez-Garcia P."/>
        </authorList>
    </citation>
    <scope>NUCLEOTIDE SEQUENCE</scope>
    <source>
        <strain evidence="9">G9</strain>
    </source>
</reference>
<reference evidence="9" key="1">
    <citation type="journal article" date="2022" name="Genome Biol. Evol.">
        <title>A New Gene Family Diagnostic for Intracellular Biomineralization of Amorphous Ca Carbonates by Cyanobacteria.</title>
        <authorList>
            <person name="Benzerara K."/>
            <person name="Duprat E."/>
            <person name="Bitard-Feildel T."/>
            <person name="Caumes G."/>
            <person name="Cassier-Chauvat C."/>
            <person name="Chauvat F."/>
            <person name="Dezi M."/>
            <person name="Diop S.I."/>
            <person name="Gaschignard G."/>
            <person name="Gorgen S."/>
            <person name="Gugger M."/>
            <person name="Lopez-Garcia P."/>
            <person name="Millet M."/>
            <person name="Skouri-Panet F."/>
            <person name="Moreira D."/>
            <person name="Callebaut I."/>
        </authorList>
    </citation>
    <scope>NUCLEOTIDE SEQUENCE</scope>
    <source>
        <strain evidence="9">G9</strain>
    </source>
</reference>
<keyword evidence="2 6" id="KW-0698">rRNA processing</keyword>
<dbReference type="Gene3D" id="3.30.950.10">
    <property type="entry name" value="Methyltransferase, Cobalt-precorrin-4 Transmethylase, Domain 2"/>
    <property type="match status" value="1"/>
</dbReference>
<evidence type="ECO:0000313" key="10">
    <source>
        <dbReference type="Proteomes" id="UP001154265"/>
    </source>
</evidence>
<dbReference type="PANTHER" id="PTHR46111:SF1">
    <property type="entry name" value="RIBOSOMAL RNA SMALL SUBUNIT METHYLTRANSFERASE I"/>
    <property type="match status" value="1"/>
</dbReference>
<evidence type="ECO:0000256" key="2">
    <source>
        <dbReference type="ARBA" id="ARBA00022552"/>
    </source>
</evidence>
<proteinExistence type="inferred from homology"/>
<name>A0ABT6EZM3_9SYNE</name>
<evidence type="ECO:0000313" key="9">
    <source>
        <dbReference type="EMBL" id="MDG2991033.1"/>
    </source>
</evidence>
<comment type="similarity">
    <text evidence="6">Belongs to the methyltransferase superfamily. RsmI family.</text>
</comment>
<feature type="domain" description="RsmI HTH" evidence="8">
    <location>
        <begin position="237"/>
        <end position="274"/>
    </location>
</feature>
<organism evidence="9 10">
    <name type="scientific">Candidatus Synechococcus calcipolaris G9</name>
    <dbReference type="NCBI Taxonomy" id="1497997"/>
    <lineage>
        <taxon>Bacteria</taxon>
        <taxon>Bacillati</taxon>
        <taxon>Cyanobacteriota</taxon>
        <taxon>Cyanophyceae</taxon>
        <taxon>Synechococcales</taxon>
        <taxon>Synechococcaceae</taxon>
        <taxon>Synechococcus</taxon>
    </lineage>
</organism>
<evidence type="ECO:0000259" key="8">
    <source>
        <dbReference type="Pfam" id="PF23016"/>
    </source>
</evidence>
<sequence length="278" mass="31298">MGQLYIVATPIGNLQDITPRALEILSQVDLIAAEDTRHTGRLLEHFQIKTPQVSFHQHNVAQRLPLLLNRLQQGQRLALVSDAGLPGVADPGYELIRVGIDHQIAICPIPGANAALTALVASGLPMDRFTFEGFLPRKASHRRDRLQELAQESRTMILYEAPHRLRKTLRDLADSFGGDRPIVIARELTKRYEEFWRGSLTQALVNYGEKDPKGEITLVIGGYGGQPNSMEEYQWQDHLRDRLEQGIPLSQATRELAQEMGLSRRKLYQAALKLNLEN</sequence>
<accession>A0ABT6EZM3</accession>
<evidence type="ECO:0000256" key="6">
    <source>
        <dbReference type="HAMAP-Rule" id="MF_01877"/>
    </source>
</evidence>
<dbReference type="PANTHER" id="PTHR46111">
    <property type="entry name" value="RIBOSOMAL RNA SMALL SUBUNIT METHYLTRANSFERASE I"/>
    <property type="match status" value="1"/>
</dbReference>
<evidence type="ECO:0000256" key="5">
    <source>
        <dbReference type="ARBA" id="ARBA00022691"/>
    </source>
</evidence>
<keyword evidence="4 6" id="KW-0808">Transferase</keyword>
<dbReference type="RefSeq" id="WP_277867630.1">
    <property type="nucleotide sequence ID" value="NZ_JAKKUT010000002.1"/>
</dbReference>
<dbReference type="InterPro" id="IPR014777">
    <property type="entry name" value="4pyrrole_Mease_sub1"/>
</dbReference>
<protein>
    <recommendedName>
        <fullName evidence="6">Ribosomal RNA small subunit methyltransferase I</fullName>
        <ecNumber evidence="6">2.1.1.198</ecNumber>
    </recommendedName>
    <alternativeName>
        <fullName evidence="6">16S rRNA 2'-O-ribose C1402 methyltransferase</fullName>
    </alternativeName>
    <alternativeName>
        <fullName evidence="6">rRNA (cytidine-2'-O-)-methyltransferase RsmI</fullName>
    </alternativeName>
</protein>
<dbReference type="InterPro" id="IPR014776">
    <property type="entry name" value="4pyrrole_Mease_sub2"/>
</dbReference>
<dbReference type="EC" id="2.1.1.198" evidence="6"/>
<dbReference type="HAMAP" id="MF_01877">
    <property type="entry name" value="16SrRNA_methyltr_I"/>
    <property type="match status" value="1"/>
</dbReference>
<keyword evidence="1 6" id="KW-0963">Cytoplasm</keyword>
<dbReference type="InterPro" id="IPR053910">
    <property type="entry name" value="RsmI_HTH"/>
</dbReference>
<evidence type="ECO:0000256" key="1">
    <source>
        <dbReference type="ARBA" id="ARBA00022490"/>
    </source>
</evidence>
<evidence type="ECO:0000256" key="3">
    <source>
        <dbReference type="ARBA" id="ARBA00022603"/>
    </source>
</evidence>
<dbReference type="Pfam" id="PF23016">
    <property type="entry name" value="RsmI_C"/>
    <property type="match status" value="1"/>
</dbReference>
<dbReference type="InterPro" id="IPR000878">
    <property type="entry name" value="4pyrrol_Mease"/>
</dbReference>
<comment type="function">
    <text evidence="6">Catalyzes the 2'-O-methylation of the ribose of cytidine 1402 (C1402) in 16S rRNA.</text>
</comment>
<comment type="caution">
    <text evidence="9">The sequence shown here is derived from an EMBL/GenBank/DDBJ whole genome shotgun (WGS) entry which is preliminary data.</text>
</comment>
<keyword evidence="10" id="KW-1185">Reference proteome</keyword>
<dbReference type="InterPro" id="IPR008189">
    <property type="entry name" value="rRNA_ssu_MeTfrase_I"/>
</dbReference>